<accession>A0AA36GJZ2</accession>
<evidence type="ECO:0000256" key="1">
    <source>
        <dbReference type="SAM" id="SignalP"/>
    </source>
</evidence>
<evidence type="ECO:0000259" key="2">
    <source>
        <dbReference type="Pfam" id="PF23003"/>
    </source>
</evidence>
<name>A0AA36GJZ2_CYLNA</name>
<dbReference type="PANTHER" id="PTHR35572:SF6">
    <property type="entry name" value="IG-LIKE DOMAIN-CONTAINING PROTEIN"/>
    <property type="match status" value="1"/>
</dbReference>
<protein>
    <recommendedName>
        <fullName evidence="2">Abnormal cell migration protein 18-like fibronectin type I domain-containing protein</fullName>
    </recommendedName>
</protein>
<dbReference type="InterPro" id="IPR040282">
    <property type="entry name" value="Mig-18-like"/>
</dbReference>
<feature type="chain" id="PRO_5041365098" description="Abnormal cell migration protein 18-like fibronectin type I domain-containing protein" evidence="1">
    <location>
        <begin position="20"/>
        <end position="300"/>
    </location>
</feature>
<sequence>MRTVLLLTICYLVSPCVHKNEKYKDGDTWVVRSTFVMKCRIRPDGSWNTIIIGCRTARGVVVKPGEVISEGDTTYECRALRDGKVEIKKTYQKSRRQESCEGHDIGEEWVSQRNFRKTCTEKGARIIACVTDAGIDIPLNEHLVLSGIEYTCTRFPNGTVTINREGLPTPTNFKSDLKPVEVFGPMWKNFGPIGSLLPAETEGDRRPTINVHAALLTERLVKRDSPKTCASNGQIHQLGETWISENRFTKKCMNDGSVIILNCLIDDKTKIDVNTEVKLGQNVYKCFREQEIVRFRIEPQ</sequence>
<proteinExistence type="predicted"/>
<evidence type="ECO:0000313" key="3">
    <source>
        <dbReference type="EMBL" id="CAJ0590035.1"/>
    </source>
</evidence>
<dbReference type="Proteomes" id="UP001176961">
    <property type="component" value="Unassembled WGS sequence"/>
</dbReference>
<feature type="domain" description="Abnormal cell migration protein 18-like fibronectin type I" evidence="2">
    <location>
        <begin position="228"/>
        <end position="291"/>
    </location>
</feature>
<dbReference type="AlphaFoldDB" id="A0AA36GJZ2"/>
<feature type="domain" description="Abnormal cell migration protein 18-like fibronectin type I" evidence="2">
    <location>
        <begin position="15"/>
        <end position="83"/>
    </location>
</feature>
<gene>
    <name evidence="3" type="ORF">CYNAS_LOCUS2018</name>
</gene>
<dbReference type="EMBL" id="CATQJL010000001">
    <property type="protein sequence ID" value="CAJ0590035.1"/>
    <property type="molecule type" value="Genomic_DNA"/>
</dbReference>
<organism evidence="3 4">
    <name type="scientific">Cylicocyclus nassatus</name>
    <name type="common">Nematode worm</name>
    <dbReference type="NCBI Taxonomy" id="53992"/>
    <lineage>
        <taxon>Eukaryota</taxon>
        <taxon>Metazoa</taxon>
        <taxon>Ecdysozoa</taxon>
        <taxon>Nematoda</taxon>
        <taxon>Chromadorea</taxon>
        <taxon>Rhabditida</taxon>
        <taxon>Rhabditina</taxon>
        <taxon>Rhabditomorpha</taxon>
        <taxon>Strongyloidea</taxon>
        <taxon>Strongylidae</taxon>
        <taxon>Cylicocyclus</taxon>
    </lineage>
</organism>
<comment type="caution">
    <text evidence="3">The sequence shown here is derived from an EMBL/GenBank/DDBJ whole genome shotgun (WGS) entry which is preliminary data.</text>
</comment>
<reference evidence="3" key="1">
    <citation type="submission" date="2023-07" db="EMBL/GenBank/DDBJ databases">
        <authorList>
            <consortium name="CYATHOMIX"/>
        </authorList>
    </citation>
    <scope>NUCLEOTIDE SEQUENCE</scope>
    <source>
        <strain evidence="3">N/A</strain>
    </source>
</reference>
<keyword evidence="4" id="KW-1185">Reference proteome</keyword>
<feature type="domain" description="Abnormal cell migration protein 18-like fibronectin type I" evidence="2">
    <location>
        <begin position="103"/>
        <end position="159"/>
    </location>
</feature>
<evidence type="ECO:0000313" key="4">
    <source>
        <dbReference type="Proteomes" id="UP001176961"/>
    </source>
</evidence>
<dbReference type="Pfam" id="PF23003">
    <property type="entry name" value="Fn1_2"/>
    <property type="match status" value="3"/>
</dbReference>
<dbReference type="PANTHER" id="PTHR35572">
    <property type="entry name" value="PROTEIN CBG04538-RELATED"/>
    <property type="match status" value="1"/>
</dbReference>
<dbReference type="InterPro" id="IPR055119">
    <property type="entry name" value="Mig18_Fn1"/>
</dbReference>
<feature type="signal peptide" evidence="1">
    <location>
        <begin position="1"/>
        <end position="19"/>
    </location>
</feature>
<keyword evidence="1" id="KW-0732">Signal</keyword>